<evidence type="ECO:0000313" key="2">
    <source>
        <dbReference type="EMBL" id="MDE1206189.1"/>
    </source>
</evidence>
<sequence length="153" mass="18158">MEFKETNKLSTFYKEQVRLLWNREYPYVIKQKSIEDFNQYLGLLKDKNHLLVIENSRVLGWCCDFIREGECWFAMILDTEIQGKGIGRNLIQKLKKRHNKLNGWVVIGENYLKENNQTYKSPIGFYKKLGFTVFEKEKLNSSILNAVKIQLKS</sequence>
<dbReference type="SUPFAM" id="SSF55729">
    <property type="entry name" value="Acyl-CoA N-acyltransferases (Nat)"/>
    <property type="match status" value="1"/>
</dbReference>
<gene>
    <name evidence="2" type="ORF">LCI24_05200</name>
</gene>
<feature type="domain" description="N-acetyltransferase" evidence="1">
    <location>
        <begin position="1"/>
        <end position="150"/>
    </location>
</feature>
<dbReference type="Gene3D" id="3.40.630.30">
    <property type="match status" value="1"/>
</dbReference>
<comment type="caution">
    <text evidence="2">The sequence shown here is derived from an EMBL/GenBank/DDBJ whole genome shotgun (WGS) entry which is preliminary data.</text>
</comment>
<protein>
    <submittedName>
        <fullName evidence="2">GNAT family N-acetyltransferase</fullName>
    </submittedName>
</protein>
<proteinExistence type="predicted"/>
<reference evidence="2" key="1">
    <citation type="submission" date="2021-09" db="EMBL/GenBank/DDBJ databases">
        <authorList>
            <person name="Smyrli M."/>
        </authorList>
    </citation>
    <scope>NUCLEOTIDE SEQUENCE</scope>
    <source>
        <strain evidence="2">LAR25</strain>
    </source>
</reference>
<organism evidence="2 3">
    <name type="scientific">Tenacibaculum larymnensis</name>
    <dbReference type="NCBI Taxonomy" id="2878201"/>
    <lineage>
        <taxon>Bacteria</taxon>
        <taxon>Pseudomonadati</taxon>
        <taxon>Bacteroidota</taxon>
        <taxon>Flavobacteriia</taxon>
        <taxon>Flavobacteriales</taxon>
        <taxon>Flavobacteriaceae</taxon>
        <taxon>Tenacibaculum</taxon>
    </lineage>
</organism>
<dbReference type="Pfam" id="PF13508">
    <property type="entry name" value="Acetyltransf_7"/>
    <property type="match status" value="1"/>
</dbReference>
<evidence type="ECO:0000259" key="1">
    <source>
        <dbReference type="PROSITE" id="PS51186"/>
    </source>
</evidence>
<dbReference type="InterPro" id="IPR000182">
    <property type="entry name" value="GNAT_dom"/>
</dbReference>
<dbReference type="EMBL" id="JAIWJY010000003">
    <property type="protein sequence ID" value="MDE1206189.1"/>
    <property type="molecule type" value="Genomic_DNA"/>
</dbReference>
<accession>A0A9X4EN39</accession>
<dbReference type="InterPro" id="IPR016181">
    <property type="entry name" value="Acyl_CoA_acyltransferase"/>
</dbReference>
<dbReference type="GO" id="GO:0016747">
    <property type="term" value="F:acyltransferase activity, transferring groups other than amino-acyl groups"/>
    <property type="evidence" value="ECO:0007669"/>
    <property type="project" value="InterPro"/>
</dbReference>
<name>A0A9X4EN39_9FLAO</name>
<dbReference type="AlphaFoldDB" id="A0A9X4EN39"/>
<evidence type="ECO:0000313" key="3">
    <source>
        <dbReference type="Proteomes" id="UP001149303"/>
    </source>
</evidence>
<dbReference type="RefSeq" id="WP_274639468.1">
    <property type="nucleotide sequence ID" value="NZ_JAIWJY010000003.1"/>
</dbReference>
<keyword evidence="3" id="KW-1185">Reference proteome</keyword>
<dbReference type="PROSITE" id="PS51186">
    <property type="entry name" value="GNAT"/>
    <property type="match status" value="1"/>
</dbReference>
<dbReference type="Proteomes" id="UP001149303">
    <property type="component" value="Unassembled WGS sequence"/>
</dbReference>